<dbReference type="GO" id="GO:0032300">
    <property type="term" value="C:mismatch repair complex"/>
    <property type="evidence" value="ECO:0007669"/>
    <property type="project" value="InterPro"/>
</dbReference>
<dbReference type="Proteomes" id="UP000001950">
    <property type="component" value="Chromosome 1"/>
</dbReference>
<keyword evidence="8" id="KW-1185">Reference proteome</keyword>
<dbReference type="OMA" id="PLDFCEI"/>
<dbReference type="Gene3D" id="3.30.230.10">
    <property type="match status" value="1"/>
</dbReference>
<dbReference type="GO" id="GO:0016887">
    <property type="term" value="F:ATP hydrolysis activity"/>
    <property type="evidence" value="ECO:0007669"/>
    <property type="project" value="InterPro"/>
</dbReference>
<proteinExistence type="inferred from homology"/>
<dbReference type="InterPro" id="IPR014721">
    <property type="entry name" value="Ribsml_uS5_D2-typ_fold_subgr"/>
</dbReference>
<dbReference type="RefSeq" id="XP_954023.1">
    <property type="nucleotide sequence ID" value="XM_948930.1"/>
</dbReference>
<dbReference type="PROSITE" id="PS00058">
    <property type="entry name" value="DNA_MISMATCH_REPAIR_1"/>
    <property type="match status" value="1"/>
</dbReference>
<name>Q4UHU3_THEAN</name>
<dbReference type="GO" id="GO:0006298">
    <property type="term" value="P:mismatch repair"/>
    <property type="evidence" value="ECO:0007669"/>
    <property type="project" value="InterPro"/>
</dbReference>
<dbReference type="GO" id="GO:0005524">
    <property type="term" value="F:ATP binding"/>
    <property type="evidence" value="ECO:0007669"/>
    <property type="project" value="InterPro"/>
</dbReference>
<keyword evidence="5" id="KW-0539">Nucleus</keyword>
<gene>
    <name evidence="7" type="ORF">TA06860</name>
</gene>
<dbReference type="InterPro" id="IPR038973">
    <property type="entry name" value="MutL/Mlh/Pms-like"/>
</dbReference>
<protein>
    <submittedName>
        <fullName evidence="7">DNA mismatch repair (MLH1 homologue), putative</fullName>
    </submittedName>
</protein>
<dbReference type="InterPro" id="IPR020568">
    <property type="entry name" value="Ribosomal_Su5_D2-typ_SF"/>
</dbReference>
<evidence type="ECO:0000256" key="3">
    <source>
        <dbReference type="ARBA" id="ARBA00022763"/>
    </source>
</evidence>
<dbReference type="Pfam" id="PF01119">
    <property type="entry name" value="DNA_mis_repair"/>
    <property type="match status" value="1"/>
</dbReference>
<dbReference type="GO" id="GO:0140664">
    <property type="term" value="F:ATP-dependent DNA damage sensor activity"/>
    <property type="evidence" value="ECO:0007669"/>
    <property type="project" value="InterPro"/>
</dbReference>
<evidence type="ECO:0000259" key="6">
    <source>
        <dbReference type="SMART" id="SM01340"/>
    </source>
</evidence>
<dbReference type="VEuPathDB" id="PiroplasmaDB:TA06860"/>
<organism evidence="7 8">
    <name type="scientific">Theileria annulata</name>
    <dbReference type="NCBI Taxonomy" id="5874"/>
    <lineage>
        <taxon>Eukaryota</taxon>
        <taxon>Sar</taxon>
        <taxon>Alveolata</taxon>
        <taxon>Apicomplexa</taxon>
        <taxon>Aconoidasida</taxon>
        <taxon>Piroplasmida</taxon>
        <taxon>Theileriidae</taxon>
        <taxon>Theileria</taxon>
    </lineage>
</organism>
<dbReference type="InterPro" id="IPR032189">
    <property type="entry name" value="Mlh1_C"/>
</dbReference>
<dbReference type="KEGG" id="tan:TA06860"/>
<comment type="similarity">
    <text evidence="2">Belongs to the DNA mismatch repair MutL/HexB family.</text>
</comment>
<evidence type="ECO:0000256" key="5">
    <source>
        <dbReference type="ARBA" id="ARBA00023242"/>
    </source>
</evidence>
<dbReference type="PANTHER" id="PTHR10073:SF12">
    <property type="entry name" value="DNA MISMATCH REPAIR PROTEIN MLH1"/>
    <property type="match status" value="1"/>
</dbReference>
<dbReference type="PANTHER" id="PTHR10073">
    <property type="entry name" value="DNA MISMATCH REPAIR PROTEIN MLH, PMS, MUTL"/>
    <property type="match status" value="1"/>
</dbReference>
<dbReference type="Pfam" id="PF13589">
    <property type="entry name" value="HATPase_c_3"/>
    <property type="match status" value="1"/>
</dbReference>
<evidence type="ECO:0000313" key="7">
    <source>
        <dbReference type="EMBL" id="CAI73346.1"/>
    </source>
</evidence>
<dbReference type="FunCoup" id="Q4UHU3">
    <property type="interactions" value="235"/>
</dbReference>
<dbReference type="GO" id="GO:0030983">
    <property type="term" value="F:mismatched DNA binding"/>
    <property type="evidence" value="ECO:0007669"/>
    <property type="project" value="InterPro"/>
</dbReference>
<evidence type="ECO:0000256" key="2">
    <source>
        <dbReference type="ARBA" id="ARBA00006082"/>
    </source>
</evidence>
<dbReference type="Pfam" id="PF16413">
    <property type="entry name" value="Mlh1_C"/>
    <property type="match status" value="1"/>
</dbReference>
<dbReference type="GeneID" id="3863763"/>
<dbReference type="NCBIfam" id="TIGR00585">
    <property type="entry name" value="mutl"/>
    <property type="match status" value="1"/>
</dbReference>
<dbReference type="AlphaFoldDB" id="Q4UHU3"/>
<accession>Q4UHU3</accession>
<dbReference type="InterPro" id="IPR002099">
    <property type="entry name" value="MutL/Mlh/PMS"/>
</dbReference>
<dbReference type="GO" id="GO:0005634">
    <property type="term" value="C:nucleus"/>
    <property type="evidence" value="ECO:0007669"/>
    <property type="project" value="UniProtKB-SubCell"/>
</dbReference>
<evidence type="ECO:0000313" key="8">
    <source>
        <dbReference type="Proteomes" id="UP000001950"/>
    </source>
</evidence>
<reference evidence="7 8" key="1">
    <citation type="journal article" date="2005" name="Science">
        <title>Genome of the host-cell transforming parasite Theileria annulata compared with T. parva.</title>
        <authorList>
            <person name="Pain A."/>
            <person name="Renauld H."/>
            <person name="Berriman M."/>
            <person name="Murphy L."/>
            <person name="Yeats C.A."/>
            <person name="Weir W."/>
            <person name="Kerhornou A."/>
            <person name="Aslett M."/>
            <person name="Bishop R."/>
            <person name="Bouchier C."/>
            <person name="Cochet M."/>
            <person name="Coulson R.M.R."/>
            <person name="Cronin A."/>
            <person name="de Villiers E.P."/>
            <person name="Fraser A."/>
            <person name="Fosker N."/>
            <person name="Gardner M."/>
            <person name="Goble A."/>
            <person name="Griffiths-Jones S."/>
            <person name="Harris D.E."/>
            <person name="Katzer F."/>
            <person name="Larke N."/>
            <person name="Lord A."/>
            <person name="Maser P."/>
            <person name="McKellar S."/>
            <person name="Mooney P."/>
            <person name="Morton F."/>
            <person name="Nene V."/>
            <person name="O'Neil S."/>
            <person name="Price C."/>
            <person name="Quail M.A."/>
            <person name="Rabbinowitsch E."/>
            <person name="Rawlings N.D."/>
            <person name="Rutter S."/>
            <person name="Saunders D."/>
            <person name="Seeger K."/>
            <person name="Shah T."/>
            <person name="Squares R."/>
            <person name="Squares S."/>
            <person name="Tivey A."/>
            <person name="Walker A.R."/>
            <person name="Woodward J."/>
            <person name="Dobbelaere D.A.E."/>
            <person name="Langsley G."/>
            <person name="Rajandream M.A."/>
            <person name="McKeever D."/>
            <person name="Shiels B."/>
            <person name="Tait A."/>
            <person name="Barrell B.G."/>
            <person name="Hall N."/>
        </authorList>
    </citation>
    <scope>NUCLEOTIDE SEQUENCE [LARGE SCALE GENOMIC DNA]</scope>
    <source>
        <strain evidence="8">Ankara</strain>
    </source>
</reference>
<evidence type="ECO:0000256" key="1">
    <source>
        <dbReference type="ARBA" id="ARBA00004123"/>
    </source>
</evidence>
<dbReference type="SUPFAM" id="SSF54211">
    <property type="entry name" value="Ribosomal protein S5 domain 2-like"/>
    <property type="match status" value="1"/>
</dbReference>
<dbReference type="Gene3D" id="3.30.565.10">
    <property type="entry name" value="Histidine kinase-like ATPase, C-terminal domain"/>
    <property type="match status" value="1"/>
</dbReference>
<evidence type="ECO:0000256" key="4">
    <source>
        <dbReference type="ARBA" id="ARBA00023204"/>
    </source>
</evidence>
<sequence length="904" mass="104219">MEIPSYTSNKSIKISMCGNKISVIRPLPAEVVKKIAAGEIIARPSSAIKELIENSVDAGATEIRVNLSSNPLDFCEIIDNGSGVSEKDLMIICQRYTTSKTTDSIEGVRSLGFRGEALSSLSQNSHVTISSRTENENMRTVMTYSECEPVLDEIRYEEGPRGFHLKYENLFYNYEIRSKSLLSNINSEFISCLHLVQKYSIHFPNINFVFNRTSSPILDLNNLNNVSSQQSSGSGSGDSCSSQPNCNFSTSSRFDDYDSSDDELDITLTQKLEYDYHYFTKMYDDPKSDDLRTEYIRNVEKVSFDCLRVIKENIKRIYGLKVSNVLQEVVFNNFDDLFFNCKGLISHPNQPCKLDMFILFVNNRLIDLPNLRRMIFNTYNDITNNRYRRFVYLSIFVPYDQIDSNIHPTKKRIMIENQAEIVEQITKFFHDKITELIKSATTSTSSETSIKIIQDYKSSSEYVNKFKERGVKRQPDISYFNSQIYETSVGTDFIGIVDYHSSGSDSECVREVPEVINSPDREKFFLPYYTTTTAAGSPVSTQLETETNNRLSNDLYNSQDTTDMLDIVPVSNPIHSTHLSHTFRPTQLCHTLNSTGVKFKSQEFETENDCGLDFDDEAEENEFLNDPNLIESFDYNRLRVEKMQKISNLSYNQIDDARKLGRFYTMKEVQTLQKPIYCFRMVDEIIQNKDEDLTKVVLSSNYIGVIDKSYVLVEYDGGLYMMNVLTVSKECCYQSIIWRLGNIPTYELIMPVSLVRLLSHAIHKYYSEYEVSDLVNPRTIKILNVLFGFQIKNMMVYKIPDLLNGYFSGEEYLPDLMYSIFIIKQPSLKDLVTQIAKAISFYYVQPPLDLLEDDIDWNYQQFMHRILYSTCQKFLDLSIPQRYFRPLMIFSGSITTAPLLSYLA</sequence>
<comment type="subcellular location">
    <subcellularLocation>
        <location evidence="1">Nucleus</location>
    </subcellularLocation>
</comment>
<dbReference type="eggNOG" id="KOG1979">
    <property type="taxonomic scope" value="Eukaryota"/>
</dbReference>
<dbReference type="InterPro" id="IPR013507">
    <property type="entry name" value="DNA_mismatch_S5_2-like"/>
</dbReference>
<dbReference type="OrthoDB" id="10263226at2759"/>
<dbReference type="InterPro" id="IPR014762">
    <property type="entry name" value="DNA_mismatch_repair_CS"/>
</dbReference>
<keyword evidence="4" id="KW-0234">DNA repair</keyword>
<dbReference type="SMART" id="SM01340">
    <property type="entry name" value="DNA_mis_repair"/>
    <property type="match status" value="1"/>
</dbReference>
<feature type="domain" description="DNA mismatch repair protein S5" evidence="6">
    <location>
        <begin position="314"/>
        <end position="430"/>
    </location>
</feature>
<dbReference type="SUPFAM" id="SSF55874">
    <property type="entry name" value="ATPase domain of HSP90 chaperone/DNA topoisomerase II/histidine kinase"/>
    <property type="match status" value="1"/>
</dbReference>
<dbReference type="InParanoid" id="Q4UHU3"/>
<dbReference type="STRING" id="5874.Q4UHU3"/>
<keyword evidence="3" id="KW-0227">DNA damage</keyword>
<dbReference type="EMBL" id="CR940347">
    <property type="protein sequence ID" value="CAI73346.1"/>
    <property type="molecule type" value="Genomic_DNA"/>
</dbReference>
<dbReference type="InterPro" id="IPR036890">
    <property type="entry name" value="HATPase_C_sf"/>
</dbReference>